<dbReference type="GO" id="GO:0004867">
    <property type="term" value="F:serine-type endopeptidase inhibitor activity"/>
    <property type="evidence" value="ECO:0007669"/>
    <property type="project" value="InterPro"/>
</dbReference>
<evidence type="ECO:0000256" key="1">
    <source>
        <dbReference type="ARBA" id="ARBA00010558"/>
    </source>
</evidence>
<name>A0A518DJ94_9BACT</name>
<proteinExistence type="inferred from homology"/>
<sequence length="161" mass="17367" precursor="true">MNLPSAVFVAASFCLLGAAAGALAADNMKAFPPAEEGMTRLVLKLPKQEDESAFKVELLVGKVVETDAANRYFFGGEIEEQNVEGWGFPKYVVSELGPMAGTLMAVDPNAPKVERFITLGGEPTLIRYNSRLPVVVYVPEGAEVRYRVWAAGEEMGPVEEG</sequence>
<dbReference type="SUPFAM" id="SSF49772">
    <property type="entry name" value="Ecotin, trypsin inhibitor"/>
    <property type="match status" value="1"/>
</dbReference>
<protein>
    <submittedName>
        <fullName evidence="3">Ecotin</fullName>
    </submittedName>
</protein>
<dbReference type="Pfam" id="PF03974">
    <property type="entry name" value="Ecotin"/>
    <property type="match status" value="1"/>
</dbReference>
<reference evidence="3 4" key="1">
    <citation type="submission" date="2019-02" db="EMBL/GenBank/DDBJ databases">
        <title>Deep-cultivation of Planctomycetes and their phenomic and genomic characterization uncovers novel biology.</title>
        <authorList>
            <person name="Wiegand S."/>
            <person name="Jogler M."/>
            <person name="Boedeker C."/>
            <person name="Pinto D."/>
            <person name="Vollmers J."/>
            <person name="Rivas-Marin E."/>
            <person name="Kohn T."/>
            <person name="Peeters S.H."/>
            <person name="Heuer A."/>
            <person name="Rast P."/>
            <person name="Oberbeckmann S."/>
            <person name="Bunk B."/>
            <person name="Jeske O."/>
            <person name="Meyerdierks A."/>
            <person name="Storesund J.E."/>
            <person name="Kallscheuer N."/>
            <person name="Luecker S."/>
            <person name="Lage O.M."/>
            <person name="Pohl T."/>
            <person name="Merkel B.J."/>
            <person name="Hornburger P."/>
            <person name="Mueller R.-W."/>
            <person name="Bruemmer F."/>
            <person name="Labrenz M."/>
            <person name="Spormann A.M."/>
            <person name="Op den Camp H."/>
            <person name="Overmann J."/>
            <person name="Amann R."/>
            <person name="Jetten M.S.M."/>
            <person name="Mascher T."/>
            <person name="Medema M.H."/>
            <person name="Devos D.P."/>
            <person name="Kaster A.-K."/>
            <person name="Ovreas L."/>
            <person name="Rohde M."/>
            <person name="Galperin M.Y."/>
            <person name="Jogler C."/>
        </authorList>
    </citation>
    <scope>NUCLEOTIDE SEQUENCE [LARGE SCALE GENOMIC DNA]</scope>
    <source>
        <strain evidence="3 4">Pla175</strain>
    </source>
</reference>
<evidence type="ECO:0000313" key="3">
    <source>
        <dbReference type="EMBL" id="QDU91545.1"/>
    </source>
</evidence>
<feature type="chain" id="PRO_5021775677" evidence="2">
    <location>
        <begin position="25"/>
        <end position="161"/>
    </location>
</feature>
<dbReference type="AlphaFoldDB" id="A0A518DJ94"/>
<evidence type="ECO:0000256" key="2">
    <source>
        <dbReference type="SAM" id="SignalP"/>
    </source>
</evidence>
<evidence type="ECO:0000313" key="4">
    <source>
        <dbReference type="Proteomes" id="UP000317429"/>
    </source>
</evidence>
<dbReference type="PIRSF" id="PIRSF006865">
    <property type="entry name" value="Prot_inh_ecotin"/>
    <property type="match status" value="1"/>
</dbReference>
<accession>A0A518DJ94</accession>
<dbReference type="Proteomes" id="UP000317429">
    <property type="component" value="Chromosome"/>
</dbReference>
<dbReference type="InterPro" id="IPR036198">
    <property type="entry name" value="Ecotin_sf"/>
</dbReference>
<dbReference type="RefSeq" id="WP_197527131.1">
    <property type="nucleotide sequence ID" value="NZ_CP036291.1"/>
</dbReference>
<dbReference type="KEGG" id="pnd:Pla175_49740"/>
<dbReference type="PANTHER" id="PTHR35890">
    <property type="match status" value="1"/>
</dbReference>
<dbReference type="EMBL" id="CP036291">
    <property type="protein sequence ID" value="QDU91545.1"/>
    <property type="molecule type" value="Genomic_DNA"/>
</dbReference>
<keyword evidence="4" id="KW-1185">Reference proteome</keyword>
<dbReference type="InterPro" id="IPR005658">
    <property type="entry name" value="Prot_inh_ecotin"/>
</dbReference>
<feature type="signal peptide" evidence="2">
    <location>
        <begin position="1"/>
        <end position="24"/>
    </location>
</feature>
<gene>
    <name evidence="3" type="primary">eco</name>
    <name evidence="3" type="ORF">Pla175_49740</name>
</gene>
<organism evidence="3 4">
    <name type="scientific">Pirellulimonas nuda</name>
    <dbReference type="NCBI Taxonomy" id="2528009"/>
    <lineage>
        <taxon>Bacteria</taxon>
        <taxon>Pseudomonadati</taxon>
        <taxon>Planctomycetota</taxon>
        <taxon>Planctomycetia</taxon>
        <taxon>Pirellulales</taxon>
        <taxon>Lacipirellulaceae</taxon>
        <taxon>Pirellulimonas</taxon>
    </lineage>
</organism>
<dbReference type="PANTHER" id="PTHR35890:SF3">
    <property type="entry name" value="ECOTIN"/>
    <property type="match status" value="1"/>
</dbReference>
<keyword evidence="2" id="KW-0732">Signal</keyword>
<dbReference type="Gene3D" id="2.60.40.550">
    <property type="entry name" value="Ecotin"/>
    <property type="match status" value="1"/>
</dbReference>
<comment type="similarity">
    <text evidence="1">Belongs to the protease inhibitor I11 (ecotin) family.</text>
</comment>